<dbReference type="InterPro" id="IPR022830">
    <property type="entry name" value="Indigdn_synthA-like"/>
</dbReference>
<dbReference type="EMBL" id="CCBN010000013">
    <property type="protein sequence ID" value="CDO56098.1"/>
    <property type="molecule type" value="Genomic_DNA"/>
</dbReference>
<sequence>MTLINSLRTLRRFPSVTSASVSKRFISNNLLSVSDEIKQALNDNTPVVALESTVITHGLKYPENLEFALAVEQTVRDNGAIPATIGFFEGKGVVGASKEQITYLAEAINDPERKPTKVSRRDIPHVLSKKLLGGTTIAGTMILANKVGIDVFATGGLGGVHRGAEINFDISADLSELGRTPVGVVCSGPKSILDIAKTMEYLETAGVHVSTYGPKGTNIPGFFAPDSGVPSPYNFSSPKDAAEIIYANSQFNLQSGSVFCVPAPAEISLSRDFIDGVIAEALIEADKQGITGKEITPFLLGAIIKSTNGESLKCNVGFLHNNAAFGAKIAKELAALKSGVPLLGNVSNSTISMHKKETVKPKEISKPVESQTPINTSDCVVVGGLAIDVTCNINTTSDKLVPSSYPGSAERTLGGVGLNITKASTFSGFKHGITTRLISAIGKNELNEVTEGLKAEAPGNVEIDQQGIIVSDTDRTAQYIAMHDKNGELIVACADMDIIKNMDPEYIEKHIKAAKPSCVLFDGNLGQSPKLATVLAARSVDAVIGFEPTSVEKAADIASILFGKRGQILKAVPHNTVDFSTPNVYELTSMHQKLQDNEYFDVDSWFPIIDALNIGSSFRNRVEVFARSVPEISDILVNGTAQKAIQMLPYIPNLFVKHGPRGVILFQLLLDQKVIDSQLEGLGPNTTSSYDIDAKSNVVSAYFAGKPGSGIGLLIQHFPAIPTAPESIVSVTGAGDTFCGVLTSETARNKEWLLNPLEKSRVIELAQKAASLTIQSSHSVSTKIIDL</sequence>
<dbReference type="STRING" id="1173061.A0A0J9XGR3"/>
<dbReference type="Gene3D" id="3.40.1790.10">
    <property type="entry name" value="Indigoidine synthase domain"/>
    <property type="match status" value="1"/>
</dbReference>
<evidence type="ECO:0000256" key="5">
    <source>
        <dbReference type="ARBA" id="ARBA00023295"/>
    </source>
</evidence>
<name>A0A0J9XGR3_GEOCN</name>
<dbReference type="AlphaFoldDB" id="A0A0J9XGR3"/>
<gene>
    <name evidence="7" type="ORF">BN980_GECA13s02958g</name>
</gene>
<evidence type="ECO:0000256" key="4">
    <source>
        <dbReference type="ARBA" id="ARBA00023239"/>
    </source>
</evidence>
<keyword evidence="8" id="KW-1185">Reference proteome</keyword>
<keyword evidence="5" id="KW-0326">Glycosidase</keyword>
<dbReference type="PANTHER" id="PTHR42909">
    <property type="entry name" value="ZGC:136858"/>
    <property type="match status" value="1"/>
</dbReference>
<evidence type="ECO:0000313" key="8">
    <source>
        <dbReference type="Proteomes" id="UP000242525"/>
    </source>
</evidence>
<organism evidence="7 8">
    <name type="scientific">Geotrichum candidum</name>
    <name type="common">Oospora lactis</name>
    <name type="synonym">Dipodascus geotrichum</name>
    <dbReference type="NCBI Taxonomy" id="1173061"/>
    <lineage>
        <taxon>Eukaryota</taxon>
        <taxon>Fungi</taxon>
        <taxon>Dikarya</taxon>
        <taxon>Ascomycota</taxon>
        <taxon>Saccharomycotina</taxon>
        <taxon>Dipodascomycetes</taxon>
        <taxon>Dipodascales</taxon>
        <taxon>Dipodascaceae</taxon>
        <taxon>Geotrichum</taxon>
    </lineage>
</organism>
<dbReference type="Gene3D" id="3.40.1190.20">
    <property type="match status" value="1"/>
</dbReference>
<dbReference type="SUPFAM" id="SSF53613">
    <property type="entry name" value="Ribokinase-like"/>
    <property type="match status" value="1"/>
</dbReference>
<keyword evidence="2" id="KW-0378">Hydrolase</keyword>
<dbReference type="OrthoDB" id="198885at2759"/>
<comment type="caution">
    <text evidence="7">The sequence shown here is derived from an EMBL/GenBank/DDBJ whole genome shotgun (WGS) entry which is preliminary data.</text>
</comment>
<dbReference type="InterPro" id="IPR007342">
    <property type="entry name" value="PsuG"/>
</dbReference>
<dbReference type="Proteomes" id="UP000242525">
    <property type="component" value="Unassembled WGS sequence"/>
</dbReference>
<evidence type="ECO:0000256" key="1">
    <source>
        <dbReference type="ARBA" id="ARBA00022723"/>
    </source>
</evidence>
<dbReference type="InterPro" id="IPR029056">
    <property type="entry name" value="Ribokinase-like"/>
</dbReference>
<keyword evidence="1" id="KW-0479">Metal-binding</keyword>
<protein>
    <recommendedName>
        <fullName evidence="6">Carbohydrate kinase PfkB domain-containing protein</fullName>
    </recommendedName>
</protein>
<dbReference type="GO" id="GO:0005737">
    <property type="term" value="C:cytoplasm"/>
    <property type="evidence" value="ECO:0007669"/>
    <property type="project" value="TreeGrafter"/>
</dbReference>
<dbReference type="HAMAP" id="MF_01876">
    <property type="entry name" value="PsiMP_glycosidase"/>
    <property type="match status" value="1"/>
</dbReference>
<dbReference type="Pfam" id="PF00294">
    <property type="entry name" value="PfkB"/>
    <property type="match status" value="1"/>
</dbReference>
<feature type="domain" description="Carbohydrate kinase PfkB" evidence="6">
    <location>
        <begin position="721"/>
        <end position="779"/>
    </location>
</feature>
<evidence type="ECO:0000259" key="6">
    <source>
        <dbReference type="Pfam" id="PF00294"/>
    </source>
</evidence>
<dbReference type="SUPFAM" id="SSF110581">
    <property type="entry name" value="Indigoidine synthase A-like"/>
    <property type="match status" value="1"/>
</dbReference>
<dbReference type="Pfam" id="PF04227">
    <property type="entry name" value="Indigoidine_A"/>
    <property type="match status" value="1"/>
</dbReference>
<accession>A0A0J9XGR3</accession>
<evidence type="ECO:0000256" key="3">
    <source>
        <dbReference type="ARBA" id="ARBA00023211"/>
    </source>
</evidence>
<dbReference type="PANTHER" id="PTHR42909:SF1">
    <property type="entry name" value="CARBOHYDRATE KINASE PFKB DOMAIN-CONTAINING PROTEIN"/>
    <property type="match status" value="1"/>
</dbReference>
<reference evidence="7" key="1">
    <citation type="submission" date="2014-03" db="EMBL/GenBank/DDBJ databases">
        <authorList>
            <person name="Casaregola S."/>
        </authorList>
    </citation>
    <scope>NUCLEOTIDE SEQUENCE [LARGE SCALE GENOMIC DNA]</scope>
    <source>
        <strain evidence="7">CLIB 918</strain>
    </source>
</reference>
<evidence type="ECO:0000256" key="2">
    <source>
        <dbReference type="ARBA" id="ARBA00022801"/>
    </source>
</evidence>
<dbReference type="GO" id="GO:0046872">
    <property type="term" value="F:metal ion binding"/>
    <property type="evidence" value="ECO:0007669"/>
    <property type="project" value="UniProtKB-KW"/>
</dbReference>
<dbReference type="GO" id="GO:0016798">
    <property type="term" value="F:hydrolase activity, acting on glycosyl bonds"/>
    <property type="evidence" value="ECO:0007669"/>
    <property type="project" value="UniProtKB-KW"/>
</dbReference>
<dbReference type="GO" id="GO:0004730">
    <property type="term" value="F:pseudouridylate synthase activity"/>
    <property type="evidence" value="ECO:0007669"/>
    <property type="project" value="InterPro"/>
</dbReference>
<dbReference type="InterPro" id="IPR011611">
    <property type="entry name" value="PfkB_dom"/>
</dbReference>
<keyword evidence="4" id="KW-0456">Lyase</keyword>
<keyword evidence="3" id="KW-0464">Manganese</keyword>
<evidence type="ECO:0000313" key="7">
    <source>
        <dbReference type="EMBL" id="CDO56098.1"/>
    </source>
</evidence>
<proteinExistence type="inferred from homology"/>